<keyword evidence="9 10" id="KW-0100">Branched-chain amino acid biosynthesis</keyword>
<keyword evidence="6 10" id="KW-0432">Leucine biosynthesis</keyword>
<dbReference type="EMBL" id="CP001840">
    <property type="protein sequence ID" value="ADP35340.1"/>
    <property type="molecule type" value="Genomic_DNA"/>
</dbReference>
<gene>
    <name evidence="10 13" type="primary">leuD</name>
    <name evidence="13" type="ordered locus">BBPR_0211</name>
</gene>
<dbReference type="InterPro" id="IPR000573">
    <property type="entry name" value="AconitaseA/IPMdHydase_ssu_swvl"/>
</dbReference>
<keyword evidence="8 10" id="KW-0456">Lyase</keyword>
<evidence type="ECO:0000256" key="6">
    <source>
        <dbReference type="ARBA" id="ARBA00022430"/>
    </source>
</evidence>
<evidence type="ECO:0000256" key="4">
    <source>
        <dbReference type="ARBA" id="ARBA00009845"/>
    </source>
</evidence>
<dbReference type="PANTHER" id="PTHR43345:SF5">
    <property type="entry name" value="3-ISOPROPYLMALATE DEHYDRATASE SMALL SUBUNIT"/>
    <property type="match status" value="1"/>
</dbReference>
<dbReference type="EC" id="4.2.1.33" evidence="10"/>
<evidence type="ECO:0000313" key="14">
    <source>
        <dbReference type="Proteomes" id="UP000002312"/>
    </source>
</evidence>
<dbReference type="FunFam" id="3.20.19.10:FF:000003">
    <property type="entry name" value="3-isopropylmalate dehydratase small subunit"/>
    <property type="match status" value="1"/>
</dbReference>
<evidence type="ECO:0000256" key="3">
    <source>
        <dbReference type="ARBA" id="ARBA00004729"/>
    </source>
</evidence>
<organism evidence="13 14">
    <name type="scientific">Bifidobacterium bifidum (strain PRL2010)</name>
    <dbReference type="NCBI Taxonomy" id="702459"/>
    <lineage>
        <taxon>Bacteria</taxon>
        <taxon>Bacillati</taxon>
        <taxon>Actinomycetota</taxon>
        <taxon>Actinomycetes</taxon>
        <taxon>Bifidobacteriales</taxon>
        <taxon>Bifidobacteriaceae</taxon>
        <taxon>Bifidobacterium</taxon>
    </lineage>
</organism>
<reference evidence="13 14" key="1">
    <citation type="journal article" date="2010" name="Proc. Natl. Acad. Sci. U.S.A.">
        <title>Genome analysis of Bifidobacterium bifidum PRL2010 reveals metabolic pathways for host-derived glycan foraging.</title>
        <authorList>
            <person name="Turroni F."/>
            <person name="Bottacini F."/>
            <person name="Foroni E."/>
            <person name="Mulder I."/>
            <person name="Kim J.H."/>
            <person name="Zomer A."/>
            <person name="Sanchez B."/>
            <person name="Bidossi A."/>
            <person name="Ferrarini A."/>
            <person name="Giubellini V."/>
            <person name="Delledonne M."/>
            <person name="Henrissat B."/>
            <person name="Coutinho P."/>
            <person name="Oggioni M."/>
            <person name="Fitzgerald G.F."/>
            <person name="Mills D."/>
            <person name="Margolles A."/>
            <person name="Kelly D."/>
            <person name="van Sinderen D."/>
            <person name="Ventura M."/>
        </authorList>
    </citation>
    <scope>NUCLEOTIDE SEQUENCE [LARGE SCALE GENOMIC DNA]</scope>
    <source>
        <strain evidence="13 14">PRL2010</strain>
    </source>
</reference>
<evidence type="ECO:0000313" key="13">
    <source>
        <dbReference type="EMBL" id="ADP35340.1"/>
    </source>
</evidence>
<protein>
    <recommendedName>
        <fullName evidence="10">3-isopropylmalate dehydratase small subunit</fullName>
        <ecNumber evidence="10">4.2.1.33</ecNumber>
    </recommendedName>
    <alternativeName>
        <fullName evidence="10">Alpha-IPM isomerase</fullName>
        <shortName evidence="10">IPMI</shortName>
    </alternativeName>
    <alternativeName>
        <fullName evidence="10">Isopropylmalate isomerase</fullName>
    </alternativeName>
</protein>
<dbReference type="Pfam" id="PF00694">
    <property type="entry name" value="Aconitase_C"/>
    <property type="match status" value="1"/>
</dbReference>
<evidence type="ECO:0000256" key="9">
    <source>
        <dbReference type="ARBA" id="ARBA00023304"/>
    </source>
</evidence>
<dbReference type="InterPro" id="IPR033940">
    <property type="entry name" value="IPMI_Swivel"/>
</dbReference>
<evidence type="ECO:0000256" key="8">
    <source>
        <dbReference type="ARBA" id="ARBA00023239"/>
    </source>
</evidence>
<feature type="region of interest" description="Disordered" evidence="11">
    <location>
        <begin position="1"/>
        <end position="22"/>
    </location>
</feature>
<dbReference type="HOGENOM" id="CLU_081378_0_1_11"/>
<comment type="pathway">
    <text evidence="3 10">Amino-acid biosynthesis; L-leucine biosynthesis; L-leucine from 3-methyl-2-oxobutanoate: step 2/4.</text>
</comment>
<dbReference type="eggNOG" id="COG0066">
    <property type="taxonomic scope" value="Bacteria"/>
</dbReference>
<dbReference type="SUPFAM" id="SSF52016">
    <property type="entry name" value="LeuD/IlvD-like"/>
    <property type="match status" value="1"/>
</dbReference>
<dbReference type="Gene3D" id="3.20.19.10">
    <property type="entry name" value="Aconitase, domain 4"/>
    <property type="match status" value="1"/>
</dbReference>
<comment type="catalytic activity">
    <reaction evidence="1 10">
        <text>(2R,3S)-3-isopropylmalate = (2S)-2-isopropylmalate</text>
        <dbReference type="Rhea" id="RHEA:32287"/>
        <dbReference type="ChEBI" id="CHEBI:1178"/>
        <dbReference type="ChEBI" id="CHEBI:35121"/>
        <dbReference type="EC" id="4.2.1.33"/>
    </reaction>
</comment>
<dbReference type="AlphaFoldDB" id="A0A0H3EB85"/>
<dbReference type="Proteomes" id="UP000002312">
    <property type="component" value="Chromosome"/>
</dbReference>
<dbReference type="HAMAP" id="MF_01031">
    <property type="entry name" value="LeuD_type1"/>
    <property type="match status" value="1"/>
</dbReference>
<dbReference type="PANTHER" id="PTHR43345">
    <property type="entry name" value="3-ISOPROPYLMALATE DEHYDRATASE SMALL SUBUNIT 2-RELATED-RELATED"/>
    <property type="match status" value="1"/>
</dbReference>
<dbReference type="GO" id="GO:0009098">
    <property type="term" value="P:L-leucine biosynthetic process"/>
    <property type="evidence" value="ECO:0007669"/>
    <property type="project" value="UniProtKB-UniRule"/>
</dbReference>
<dbReference type="GO" id="GO:0003861">
    <property type="term" value="F:3-isopropylmalate dehydratase activity"/>
    <property type="evidence" value="ECO:0007669"/>
    <property type="project" value="UniProtKB-UniRule"/>
</dbReference>
<evidence type="ECO:0000256" key="10">
    <source>
        <dbReference type="HAMAP-Rule" id="MF_01031"/>
    </source>
</evidence>
<dbReference type="NCBIfam" id="TIGR00171">
    <property type="entry name" value="leuD"/>
    <property type="match status" value="1"/>
</dbReference>
<dbReference type="NCBIfam" id="NF002458">
    <property type="entry name" value="PRK01641.1"/>
    <property type="match status" value="1"/>
</dbReference>
<dbReference type="PATRIC" id="fig|702459.3.peg.220"/>
<evidence type="ECO:0000256" key="5">
    <source>
        <dbReference type="ARBA" id="ARBA00011271"/>
    </source>
</evidence>
<name>A0A0H3EB85_BIFBP</name>
<sequence>MGRSVAHWRPPSQQSRQPPPAGARIESLISMEKLTTLTGVGVPLRRSNVDTDQIIPAVFLKRVTKSGFDDALFYAWRRDPNFVLNQPEYAGKGQILVAGPEFGIGSSREHAVWALHDYGFRVVIAPSFADIFYGNTAKNGVLAAIMPQESVELLWKLLDEEPGRQMTVDLEQRTVTCGDVTLPFEVGDYVRWRLMNGYDDIDLTLQHEDDIAAYEKMRAEKFPFKPKTIPAKHWAEEPIQSAREPEESDWAGPLSDRGII</sequence>
<feature type="domain" description="Aconitase A/isopropylmalate dehydratase small subunit swivel" evidence="12">
    <location>
        <begin position="31"/>
        <end position="144"/>
    </location>
</feature>
<keyword evidence="7 10" id="KW-0028">Amino-acid biosynthesis</keyword>
<evidence type="ECO:0000256" key="1">
    <source>
        <dbReference type="ARBA" id="ARBA00000491"/>
    </source>
</evidence>
<comment type="function">
    <text evidence="2 10">Catalyzes the isomerization between 2-isopropylmalate and 3-isopropylmalate, via the formation of 2-isopropylmaleate.</text>
</comment>
<proteinExistence type="inferred from homology"/>
<evidence type="ECO:0000256" key="11">
    <source>
        <dbReference type="SAM" id="MobiDB-lite"/>
    </source>
</evidence>
<dbReference type="InterPro" id="IPR050075">
    <property type="entry name" value="LeuD"/>
</dbReference>
<comment type="subunit">
    <text evidence="5 10">Heterodimer of LeuC and LeuD.</text>
</comment>
<dbReference type="InterPro" id="IPR015928">
    <property type="entry name" value="Aconitase/3IPM_dehydase_swvl"/>
</dbReference>
<dbReference type="CDD" id="cd01577">
    <property type="entry name" value="IPMI_Swivel"/>
    <property type="match status" value="1"/>
</dbReference>
<accession>A0A0H3EB85</accession>
<evidence type="ECO:0000256" key="7">
    <source>
        <dbReference type="ARBA" id="ARBA00022605"/>
    </source>
</evidence>
<dbReference type="InterPro" id="IPR004431">
    <property type="entry name" value="3-IsopropMal_deHydase_ssu"/>
</dbReference>
<dbReference type="KEGG" id="bbp:BBPR_0211"/>
<comment type="similarity">
    <text evidence="4 10">Belongs to the LeuD family. LeuD type 1 subfamily.</text>
</comment>
<feature type="region of interest" description="Disordered" evidence="11">
    <location>
        <begin position="236"/>
        <end position="260"/>
    </location>
</feature>
<dbReference type="UniPathway" id="UPA00048">
    <property type="reaction ID" value="UER00071"/>
</dbReference>
<dbReference type="GO" id="GO:0009316">
    <property type="term" value="C:3-isopropylmalate dehydratase complex"/>
    <property type="evidence" value="ECO:0007669"/>
    <property type="project" value="InterPro"/>
</dbReference>
<evidence type="ECO:0000256" key="2">
    <source>
        <dbReference type="ARBA" id="ARBA00002695"/>
    </source>
</evidence>
<evidence type="ECO:0000259" key="12">
    <source>
        <dbReference type="Pfam" id="PF00694"/>
    </source>
</evidence>
<dbReference type="OrthoDB" id="9777465at2"/>